<protein>
    <submittedName>
        <fullName evidence="6">TetR/AcrR family transcriptional regulator</fullName>
    </submittedName>
</protein>
<keyword evidence="2 4" id="KW-0238">DNA-binding</keyword>
<accession>A0ABZ1RW19</accession>
<dbReference type="SUPFAM" id="SSF46689">
    <property type="entry name" value="Homeodomain-like"/>
    <property type="match status" value="1"/>
</dbReference>
<keyword evidence="7" id="KW-1185">Reference proteome</keyword>
<evidence type="ECO:0000313" key="6">
    <source>
        <dbReference type="EMBL" id="WUO50689.1"/>
    </source>
</evidence>
<evidence type="ECO:0000313" key="7">
    <source>
        <dbReference type="Proteomes" id="UP001432075"/>
    </source>
</evidence>
<evidence type="ECO:0000256" key="4">
    <source>
        <dbReference type="PROSITE-ProRule" id="PRU00335"/>
    </source>
</evidence>
<feature type="domain" description="HTH tetR-type" evidence="5">
    <location>
        <begin position="9"/>
        <end position="69"/>
    </location>
</feature>
<evidence type="ECO:0000256" key="2">
    <source>
        <dbReference type="ARBA" id="ARBA00023125"/>
    </source>
</evidence>
<keyword evidence="1" id="KW-0805">Transcription regulation</keyword>
<dbReference type="InterPro" id="IPR009057">
    <property type="entry name" value="Homeodomain-like_sf"/>
</dbReference>
<gene>
    <name evidence="6" type="ORF">OHU17_02390</name>
</gene>
<dbReference type="PROSITE" id="PS50977">
    <property type="entry name" value="HTH_TETR_2"/>
    <property type="match status" value="1"/>
</dbReference>
<dbReference type="InterPro" id="IPR001647">
    <property type="entry name" value="HTH_TetR"/>
</dbReference>
<dbReference type="Proteomes" id="UP001432075">
    <property type="component" value="Chromosome"/>
</dbReference>
<evidence type="ECO:0000259" key="5">
    <source>
        <dbReference type="PROSITE" id="PS50977"/>
    </source>
</evidence>
<evidence type="ECO:0000256" key="1">
    <source>
        <dbReference type="ARBA" id="ARBA00023015"/>
    </source>
</evidence>
<dbReference type="InterPro" id="IPR050109">
    <property type="entry name" value="HTH-type_TetR-like_transc_reg"/>
</dbReference>
<dbReference type="PANTHER" id="PTHR30055">
    <property type="entry name" value="HTH-TYPE TRANSCRIPTIONAL REGULATOR RUTR"/>
    <property type="match status" value="1"/>
</dbReference>
<dbReference type="PRINTS" id="PR00455">
    <property type="entry name" value="HTHTETR"/>
</dbReference>
<dbReference type="PANTHER" id="PTHR30055:SF234">
    <property type="entry name" value="HTH-TYPE TRANSCRIPTIONAL REGULATOR BETI"/>
    <property type="match status" value="1"/>
</dbReference>
<reference evidence="6" key="1">
    <citation type="submission" date="2022-10" db="EMBL/GenBank/DDBJ databases">
        <title>The complete genomes of actinobacterial strains from the NBC collection.</title>
        <authorList>
            <person name="Joergensen T.S."/>
            <person name="Alvarez Arevalo M."/>
            <person name="Sterndorff E.B."/>
            <person name="Faurdal D."/>
            <person name="Vuksanovic O."/>
            <person name="Mourched A.-S."/>
            <person name="Charusanti P."/>
            <person name="Shaw S."/>
            <person name="Blin K."/>
            <person name="Weber T."/>
        </authorList>
    </citation>
    <scope>NUCLEOTIDE SEQUENCE</scope>
    <source>
        <strain evidence="6">NBC_00283</strain>
    </source>
</reference>
<feature type="DNA-binding region" description="H-T-H motif" evidence="4">
    <location>
        <begin position="32"/>
        <end position="51"/>
    </location>
</feature>
<proteinExistence type="predicted"/>
<name>A0ABZ1RW19_9ACTN</name>
<evidence type="ECO:0000256" key="3">
    <source>
        <dbReference type="ARBA" id="ARBA00023163"/>
    </source>
</evidence>
<keyword evidence="3" id="KW-0804">Transcription</keyword>
<dbReference type="EMBL" id="CP108057">
    <property type="protein sequence ID" value="WUO50689.1"/>
    <property type="molecule type" value="Genomic_DNA"/>
</dbReference>
<dbReference type="Gene3D" id="1.10.357.10">
    <property type="entry name" value="Tetracycline Repressor, domain 2"/>
    <property type="match status" value="1"/>
</dbReference>
<dbReference type="Pfam" id="PF00440">
    <property type="entry name" value="TetR_N"/>
    <property type="match status" value="1"/>
</dbReference>
<dbReference type="Gene3D" id="1.10.10.60">
    <property type="entry name" value="Homeodomain-like"/>
    <property type="match status" value="1"/>
</dbReference>
<organism evidence="6 7">
    <name type="scientific">Streptomyces goshikiensis</name>
    <dbReference type="NCBI Taxonomy" id="1942"/>
    <lineage>
        <taxon>Bacteria</taxon>
        <taxon>Bacillati</taxon>
        <taxon>Actinomycetota</taxon>
        <taxon>Actinomycetes</taxon>
        <taxon>Kitasatosporales</taxon>
        <taxon>Streptomycetaceae</taxon>
        <taxon>Streptomyces</taxon>
    </lineage>
</organism>
<dbReference type="RefSeq" id="WP_328777427.1">
    <property type="nucleotide sequence ID" value="NZ_CP108057.1"/>
</dbReference>
<sequence length="197" mass="21336">MGRRERKKAATRKALADAALRLFIEHGYDAVTLHDVAEAADVSTTTLLKYFPSKEALVFDEEEDQEAALVSAVRDRAPGTTIPQALRAHVKRVRIRPADPDAHCETDTGYGDFFDLVVGTPALSDYGHRMWMRRQDALARAIAEDTGAPSDDLRSAALARFALEASAFARAAADAEQALDAAFDLLENGWSATGSCA</sequence>